<keyword evidence="1" id="KW-0472">Membrane</keyword>
<evidence type="ECO:0000256" key="1">
    <source>
        <dbReference type="SAM" id="Phobius"/>
    </source>
</evidence>
<evidence type="ECO:0000313" key="2">
    <source>
        <dbReference type="EMBL" id="PNT98615.1"/>
    </source>
</evidence>
<gene>
    <name evidence="2" type="ORF">CDQ84_10785</name>
</gene>
<dbReference type="OrthoDB" id="9968440at2"/>
<sequence>MEITTFFIITASLLLIVVFFPDLFPRCSNCKKIKPRFMFRIHKNVSLRLGYKANRSVCKKCCRKYDLYTLNEYERYESLREKVVYRLKNKL</sequence>
<feature type="transmembrane region" description="Helical" evidence="1">
    <location>
        <begin position="6"/>
        <end position="24"/>
    </location>
</feature>
<dbReference type="KEGG" id="cthd:CDO33_01395"/>
<keyword evidence="3" id="KW-1185">Reference proteome</keyword>
<keyword evidence="1" id="KW-1133">Transmembrane helix</keyword>
<protein>
    <submittedName>
        <fullName evidence="2">Uncharacterized protein</fullName>
    </submittedName>
</protein>
<evidence type="ECO:0000313" key="3">
    <source>
        <dbReference type="Proteomes" id="UP000236151"/>
    </source>
</evidence>
<keyword evidence="1" id="KW-0812">Transmembrane</keyword>
<reference evidence="2 3" key="1">
    <citation type="submission" date="2017-06" db="EMBL/GenBank/DDBJ databases">
        <title>Investigating the central metabolism of Clostridium thermosuccinogenes.</title>
        <authorList>
            <person name="Koendjbiharie J.G."/>
            <person name="van Kranenburg R."/>
        </authorList>
    </citation>
    <scope>NUCLEOTIDE SEQUENCE [LARGE SCALE GENOMIC DNA]</scope>
    <source>
        <strain evidence="2 3">DSM 5806</strain>
    </source>
</reference>
<dbReference type="RefSeq" id="WP_103081753.1">
    <property type="nucleotide sequence ID" value="NZ_CP021850.1"/>
</dbReference>
<organism evidence="2 3">
    <name type="scientific">Clostridium thermosuccinogenes</name>
    <dbReference type="NCBI Taxonomy" id="84032"/>
    <lineage>
        <taxon>Bacteria</taxon>
        <taxon>Bacillati</taxon>
        <taxon>Bacillota</taxon>
        <taxon>Clostridia</taxon>
        <taxon>Eubacteriales</taxon>
        <taxon>Clostridiaceae</taxon>
        <taxon>Clostridium</taxon>
    </lineage>
</organism>
<comment type="caution">
    <text evidence="2">The sequence shown here is derived from an EMBL/GenBank/DDBJ whole genome shotgun (WGS) entry which is preliminary data.</text>
</comment>
<accession>A0A2K2FIL2</accession>
<proteinExistence type="predicted"/>
<dbReference type="Proteomes" id="UP000236151">
    <property type="component" value="Unassembled WGS sequence"/>
</dbReference>
<dbReference type="AlphaFoldDB" id="A0A2K2FIL2"/>
<name>A0A2K2FIL2_9CLOT</name>
<dbReference type="EMBL" id="NIOJ01000026">
    <property type="protein sequence ID" value="PNT98615.1"/>
    <property type="molecule type" value="Genomic_DNA"/>
</dbReference>